<dbReference type="RefSeq" id="WP_161478021.1">
    <property type="nucleotide sequence ID" value="NZ_WXEW01000001.1"/>
</dbReference>
<keyword evidence="2" id="KW-1185">Reference proteome</keyword>
<reference evidence="1 2" key="1">
    <citation type="submission" date="2020-01" db="EMBL/GenBank/DDBJ databases">
        <title>Herbidospora sp. NEAU-GS84 nov., a novel actinomycete isolated from soil.</title>
        <authorList>
            <person name="Han L."/>
        </authorList>
    </citation>
    <scope>NUCLEOTIDE SEQUENCE [LARGE SCALE GENOMIC DNA]</scope>
    <source>
        <strain evidence="1 2">NEAU-GS84</strain>
    </source>
</reference>
<comment type="caution">
    <text evidence="1">The sequence shown here is derived from an EMBL/GenBank/DDBJ whole genome shotgun (WGS) entry which is preliminary data.</text>
</comment>
<name>A0A7C9J098_9ACTN</name>
<organism evidence="1 2">
    <name type="scientific">Herbidospora solisilvae</name>
    <dbReference type="NCBI Taxonomy" id="2696284"/>
    <lineage>
        <taxon>Bacteria</taxon>
        <taxon>Bacillati</taxon>
        <taxon>Actinomycetota</taxon>
        <taxon>Actinomycetes</taxon>
        <taxon>Streptosporangiales</taxon>
        <taxon>Streptosporangiaceae</taxon>
        <taxon>Herbidospora</taxon>
    </lineage>
</organism>
<accession>A0A7C9J098</accession>
<evidence type="ECO:0000313" key="2">
    <source>
        <dbReference type="Proteomes" id="UP000479526"/>
    </source>
</evidence>
<protein>
    <submittedName>
        <fullName evidence="1">Uncharacterized protein</fullName>
    </submittedName>
</protein>
<sequence length="49" mass="5671">MREHSLVLEGRRLRELVGQESFISRILIIENEFMPGRSVVVLVRETAGF</sequence>
<dbReference type="Proteomes" id="UP000479526">
    <property type="component" value="Unassembled WGS sequence"/>
</dbReference>
<evidence type="ECO:0000313" key="1">
    <source>
        <dbReference type="EMBL" id="NAS20527.1"/>
    </source>
</evidence>
<proteinExistence type="predicted"/>
<dbReference type="AlphaFoldDB" id="A0A7C9J098"/>
<dbReference type="EMBL" id="WXEW01000001">
    <property type="protein sequence ID" value="NAS20527.1"/>
    <property type="molecule type" value="Genomic_DNA"/>
</dbReference>
<gene>
    <name evidence="1" type="ORF">GT755_02380</name>
</gene>